<dbReference type="InterPro" id="IPR005024">
    <property type="entry name" value="Snf7_fam"/>
</dbReference>
<keyword evidence="2" id="KW-0175">Coiled coil</keyword>
<name>A0A0A9WN62_LYGHE</name>
<dbReference type="GO" id="GO:0006900">
    <property type="term" value="P:vesicle budding from membrane"/>
    <property type="evidence" value="ECO:0007669"/>
    <property type="project" value="TreeGrafter"/>
</dbReference>
<dbReference type="Gene3D" id="6.10.250.1710">
    <property type="match status" value="1"/>
</dbReference>
<dbReference type="GO" id="GO:0005771">
    <property type="term" value="C:multivesicular body"/>
    <property type="evidence" value="ECO:0007669"/>
    <property type="project" value="TreeGrafter"/>
</dbReference>
<evidence type="ECO:0000256" key="2">
    <source>
        <dbReference type="ARBA" id="ARBA00023054"/>
    </source>
</evidence>
<sequence>MKNRIMNLLQQKNMYVKQRDAVTNNMFNIDKTRFSLENVKEAQSYAKVMGGVKKELAKELKSVDIDKIQDLQDDTQDLLELENEIQDVLGTTFGTDVIDESTMMDELNALDDYELQTEETPAFLMDIPASTQPVTSKGEEIHSNDTEKLTL</sequence>
<dbReference type="Pfam" id="PF03357">
    <property type="entry name" value="Snf7"/>
    <property type="match status" value="1"/>
</dbReference>
<dbReference type="EMBL" id="GDHC01015506">
    <property type="protein sequence ID" value="JAQ03123.1"/>
    <property type="molecule type" value="Transcribed_RNA"/>
</dbReference>
<dbReference type="GO" id="GO:0032511">
    <property type="term" value="P:late endosome to vacuole transport via multivesicular body sorting pathway"/>
    <property type="evidence" value="ECO:0007669"/>
    <property type="project" value="TreeGrafter"/>
</dbReference>
<comment type="similarity">
    <text evidence="1">Belongs to the SNF7 family.</text>
</comment>
<accession>A0A0A9WN62</accession>
<feature type="compositionally biased region" description="Basic and acidic residues" evidence="4">
    <location>
        <begin position="137"/>
        <end position="151"/>
    </location>
</feature>
<evidence type="ECO:0000256" key="1">
    <source>
        <dbReference type="ARBA" id="ARBA00006190"/>
    </source>
</evidence>
<evidence type="ECO:0000256" key="3">
    <source>
        <dbReference type="ARBA" id="ARBA00041078"/>
    </source>
</evidence>
<dbReference type="EMBL" id="GBHO01033697">
    <property type="protein sequence ID" value="JAG09907.1"/>
    <property type="molecule type" value="Transcribed_RNA"/>
</dbReference>
<evidence type="ECO:0000313" key="6">
    <source>
        <dbReference type="EMBL" id="JAQ03123.1"/>
    </source>
</evidence>
<gene>
    <name evidence="5" type="primary">Chmp5</name>
    <name evidence="5" type="ORF">CM83_100592</name>
    <name evidence="6" type="ORF">g.95243</name>
</gene>
<protein>
    <recommendedName>
        <fullName evidence="3">Charged multivesicular body protein 5</fullName>
    </recommendedName>
</protein>
<proteinExistence type="inferred from homology"/>
<reference evidence="5" key="1">
    <citation type="journal article" date="2014" name="PLoS ONE">
        <title>Transcriptome-Based Identification of ABC Transporters in the Western Tarnished Plant Bug Lygus hesperus.</title>
        <authorList>
            <person name="Hull J.J."/>
            <person name="Chaney K."/>
            <person name="Geib S.M."/>
            <person name="Fabrick J.A."/>
            <person name="Brent C.S."/>
            <person name="Walsh D."/>
            <person name="Lavine L.C."/>
        </authorList>
    </citation>
    <scope>NUCLEOTIDE SEQUENCE</scope>
</reference>
<feature type="region of interest" description="Disordered" evidence="4">
    <location>
        <begin position="130"/>
        <end position="151"/>
    </location>
</feature>
<evidence type="ECO:0000256" key="4">
    <source>
        <dbReference type="SAM" id="MobiDB-lite"/>
    </source>
</evidence>
<dbReference type="PANTHER" id="PTHR22761">
    <property type="entry name" value="CHARGED MULTIVESICULAR BODY PROTEIN"/>
    <property type="match status" value="1"/>
</dbReference>
<dbReference type="PANTHER" id="PTHR22761:SF12">
    <property type="entry name" value="CHARGED MULTIVESICULAR BODY PROTEIN 5"/>
    <property type="match status" value="1"/>
</dbReference>
<evidence type="ECO:0000313" key="5">
    <source>
        <dbReference type="EMBL" id="JAG09907.1"/>
    </source>
</evidence>
<reference evidence="5" key="2">
    <citation type="submission" date="2014-07" db="EMBL/GenBank/DDBJ databases">
        <authorList>
            <person name="Hull J."/>
        </authorList>
    </citation>
    <scope>NUCLEOTIDE SEQUENCE</scope>
</reference>
<reference evidence="6" key="3">
    <citation type="journal article" date="2016" name="Gigascience">
        <title>De novo construction of an expanded transcriptome assembly for the western tarnished plant bug, Lygus hesperus.</title>
        <authorList>
            <person name="Tassone E.E."/>
            <person name="Geib S.M."/>
            <person name="Hall B."/>
            <person name="Fabrick J.A."/>
            <person name="Brent C.S."/>
            <person name="Hull J.J."/>
        </authorList>
    </citation>
    <scope>NUCLEOTIDE SEQUENCE</scope>
</reference>
<organism evidence="5">
    <name type="scientific">Lygus hesperus</name>
    <name type="common">Western plant bug</name>
    <dbReference type="NCBI Taxonomy" id="30085"/>
    <lineage>
        <taxon>Eukaryota</taxon>
        <taxon>Metazoa</taxon>
        <taxon>Ecdysozoa</taxon>
        <taxon>Arthropoda</taxon>
        <taxon>Hexapoda</taxon>
        <taxon>Insecta</taxon>
        <taxon>Pterygota</taxon>
        <taxon>Neoptera</taxon>
        <taxon>Paraneoptera</taxon>
        <taxon>Hemiptera</taxon>
        <taxon>Heteroptera</taxon>
        <taxon>Panheteroptera</taxon>
        <taxon>Cimicomorpha</taxon>
        <taxon>Miridae</taxon>
        <taxon>Mirini</taxon>
        <taxon>Lygus</taxon>
    </lineage>
</organism>
<dbReference type="AlphaFoldDB" id="A0A0A9WN62"/>